<dbReference type="RefSeq" id="WP_013196065.1">
    <property type="nucleotide sequence ID" value="NZ_CP028350.1"/>
</dbReference>
<sequence>MLHAVTLTYLTQPDAISAELDAHKQWLVRGFNEGKILFAGPFSNGAGGYILFQGDNVRDIHNFLQEDPFIMHSIADAKVMSIEPALCAHGFPEKWAEKARFI</sequence>
<dbReference type="SUPFAM" id="SSF54909">
    <property type="entry name" value="Dimeric alpha+beta barrel"/>
    <property type="match status" value="1"/>
</dbReference>
<accession>A0AAN1NUV8</accession>
<reference evidence="1 2" key="1">
    <citation type="journal article" date="2018" name="Int J Genomics">
        <title>Comparative Genomics Analysis of Plasmid pPV989-94 from a Clinical Isolate of Pantoea vagans PV989.</title>
        <authorList>
            <person name="Xu L."/>
            <person name="Yin M."/>
            <person name="Zhu T."/>
            <person name="Lu J."/>
            <person name="Bao Q."/>
        </authorList>
    </citation>
    <scope>NUCLEOTIDE SEQUENCE [LARGE SCALE GENOMIC DNA]</scope>
    <source>
        <strain evidence="1 2">PV989</strain>
    </source>
</reference>
<dbReference type="AlphaFoldDB" id="A0AAN1NUV8"/>
<dbReference type="EMBL" id="CP028350">
    <property type="protein sequence ID" value="AVV39764.1"/>
    <property type="molecule type" value="Genomic_DNA"/>
</dbReference>
<dbReference type="PANTHER" id="PTHR37828:SF1">
    <property type="entry name" value="YCII-RELATED DOMAIN-CONTAINING PROTEIN"/>
    <property type="match status" value="1"/>
</dbReference>
<geneLocation type="plasmid" evidence="2">
    <name>ppv989-508</name>
</geneLocation>
<evidence type="ECO:0008006" key="3">
    <source>
        <dbReference type="Google" id="ProtNLM"/>
    </source>
</evidence>
<evidence type="ECO:0000313" key="2">
    <source>
        <dbReference type="Proteomes" id="UP000241538"/>
    </source>
</evidence>
<dbReference type="Proteomes" id="UP000241538">
    <property type="component" value="Plasmid pPV989-508"/>
</dbReference>
<proteinExistence type="predicted"/>
<dbReference type="Gene3D" id="3.30.70.1060">
    <property type="entry name" value="Dimeric alpha+beta barrel"/>
    <property type="match status" value="1"/>
</dbReference>
<name>A0AAN1NUV8_9GAMM</name>
<evidence type="ECO:0000313" key="1">
    <source>
        <dbReference type="EMBL" id="AVV39764.1"/>
    </source>
</evidence>
<protein>
    <recommendedName>
        <fullName evidence="3">YCII-related domain-containing protein</fullName>
    </recommendedName>
</protein>
<organism evidence="1 2">
    <name type="scientific">Pantoea vagans</name>
    <dbReference type="NCBI Taxonomy" id="470934"/>
    <lineage>
        <taxon>Bacteria</taxon>
        <taxon>Pseudomonadati</taxon>
        <taxon>Pseudomonadota</taxon>
        <taxon>Gammaproteobacteria</taxon>
        <taxon>Enterobacterales</taxon>
        <taxon>Erwiniaceae</taxon>
        <taxon>Pantoea</taxon>
    </lineage>
</organism>
<keyword evidence="1" id="KW-0614">Plasmid</keyword>
<gene>
    <name evidence="1" type="ORF">C9381_21340</name>
</gene>
<dbReference type="InterPro" id="IPR011008">
    <property type="entry name" value="Dimeric_a/b-barrel"/>
</dbReference>
<dbReference type="PANTHER" id="PTHR37828">
    <property type="entry name" value="GSR2449 PROTEIN"/>
    <property type="match status" value="1"/>
</dbReference>